<comment type="subcellular location">
    <subcellularLocation>
        <location evidence="2">Cytoplasm</location>
    </subcellularLocation>
    <subcellularLocation>
        <location evidence="1">Nucleus</location>
    </subcellularLocation>
</comment>
<keyword evidence="4 9" id="KW-0378">Hydrolase</keyword>
<dbReference type="Pfam" id="PF18117">
    <property type="entry name" value="EDS1_EP"/>
    <property type="match status" value="1"/>
</dbReference>
<organism evidence="9 10">
    <name type="scientific">Artemisia annua</name>
    <name type="common">Sweet wormwood</name>
    <dbReference type="NCBI Taxonomy" id="35608"/>
    <lineage>
        <taxon>Eukaryota</taxon>
        <taxon>Viridiplantae</taxon>
        <taxon>Streptophyta</taxon>
        <taxon>Embryophyta</taxon>
        <taxon>Tracheophyta</taxon>
        <taxon>Spermatophyta</taxon>
        <taxon>Magnoliopsida</taxon>
        <taxon>eudicotyledons</taxon>
        <taxon>Gunneridae</taxon>
        <taxon>Pentapetalae</taxon>
        <taxon>asterids</taxon>
        <taxon>campanulids</taxon>
        <taxon>Asterales</taxon>
        <taxon>Asteraceae</taxon>
        <taxon>Asteroideae</taxon>
        <taxon>Anthemideae</taxon>
        <taxon>Artemisiinae</taxon>
        <taxon>Artemisia</taxon>
    </lineage>
</organism>
<keyword evidence="5" id="KW-0611">Plant defense</keyword>
<dbReference type="Pfam" id="PF01764">
    <property type="entry name" value="Lipase_3"/>
    <property type="match status" value="1"/>
</dbReference>
<evidence type="ECO:0000313" key="9">
    <source>
        <dbReference type="EMBL" id="PWA93646.1"/>
    </source>
</evidence>
<evidence type="ECO:0000256" key="3">
    <source>
        <dbReference type="ARBA" id="ARBA00022490"/>
    </source>
</evidence>
<sequence length="547" mass="62365">MNHSQNMFNSEVELSKFLSSSIGPIQEVYDVLLKEEKIEWGLYTSSSGIKVLAFMTLPLLSGDHDLEVVNKAIGFISTGAKDSLFSVNKEAIELFNGFNDRLEEIEKEHIFTPLIITGWGLGGMLAILSALRLQRAVDVEESNGIKGTKRPMCITFGAPLVGGEDFQQAIAKRPQWKSGFLNVVVKKDDGARCFATKEGYKPFGTFLFCTESGHCTALEDEKAIMAVLDTMASPDAKSLNLQDYNEVLSSIRRKVLVRGGASDLSEGNMSLLKAGIALQLKKVGVSDTILIDEMEKLAKMIKRKKNAYEPSKKLNDSKISLTIMEWYMKTRRLKGGYYDSYKNRHSKEDISSQQDIIKHHRSMKQYWKKFVEEKNLMPQKEGANLRKRWLYSGNNYRRIVEPLEIGEYYKNGHRNYIDNRDNHYKLLEGWLKDDMKDQDAGRGKKNKPAILNEDSCFWAYVEEALISLKDLRNAGASNNVADIENQLHWFEAYVKSAIEDYSVSQDIFIRGTSFMKWLNEYKAYKGASYALEFDEYVKSKGYIMYPC</sequence>
<dbReference type="GO" id="GO:0005634">
    <property type="term" value="C:nucleus"/>
    <property type="evidence" value="ECO:0007669"/>
    <property type="project" value="UniProtKB-SubCell"/>
</dbReference>
<evidence type="ECO:0000256" key="6">
    <source>
        <dbReference type="ARBA" id="ARBA00023242"/>
    </source>
</evidence>
<dbReference type="EMBL" id="PKPP01000371">
    <property type="protein sequence ID" value="PWA93646.1"/>
    <property type="molecule type" value="Genomic_DNA"/>
</dbReference>
<dbReference type="AlphaFoldDB" id="A0A2U1Q6L7"/>
<evidence type="ECO:0000259" key="7">
    <source>
        <dbReference type="Pfam" id="PF01764"/>
    </source>
</evidence>
<comment type="caution">
    <text evidence="9">The sequence shown here is derived from an EMBL/GenBank/DDBJ whole genome shotgun (WGS) entry which is preliminary data.</text>
</comment>
<dbReference type="GO" id="GO:0052689">
    <property type="term" value="F:carboxylic ester hydrolase activity"/>
    <property type="evidence" value="ECO:0007669"/>
    <property type="project" value="InterPro"/>
</dbReference>
<accession>A0A2U1Q6L7</accession>
<proteinExistence type="predicted"/>
<dbReference type="PANTHER" id="PTHR46898">
    <property type="entry name" value="SENESCENCE-ASSOCIATED CARBOXYLESTERASE 101"/>
    <property type="match status" value="1"/>
</dbReference>
<evidence type="ECO:0000256" key="1">
    <source>
        <dbReference type="ARBA" id="ARBA00004123"/>
    </source>
</evidence>
<gene>
    <name evidence="9" type="ORF">CTI12_AA068530</name>
</gene>
<dbReference type="GO" id="GO:0006629">
    <property type="term" value="P:lipid metabolic process"/>
    <property type="evidence" value="ECO:0007669"/>
    <property type="project" value="InterPro"/>
</dbReference>
<keyword evidence="3" id="KW-0963">Cytoplasm</keyword>
<feature type="domain" description="EDS1 EP" evidence="8">
    <location>
        <begin position="324"/>
        <end position="530"/>
    </location>
</feature>
<evidence type="ECO:0000256" key="5">
    <source>
        <dbReference type="ARBA" id="ARBA00022821"/>
    </source>
</evidence>
<dbReference type="SUPFAM" id="SSF53474">
    <property type="entry name" value="alpha/beta-Hydrolases"/>
    <property type="match status" value="1"/>
</dbReference>
<dbReference type="Proteomes" id="UP000245207">
    <property type="component" value="Unassembled WGS sequence"/>
</dbReference>
<dbReference type="OrthoDB" id="438440at2759"/>
<dbReference type="PANTHER" id="PTHR46898:SF3">
    <property type="entry name" value="FUNGAL LIPASE-LIKE DOMAIN-CONTAINING PROTEIN"/>
    <property type="match status" value="1"/>
</dbReference>
<dbReference type="InterPro" id="IPR029058">
    <property type="entry name" value="AB_hydrolase_fold"/>
</dbReference>
<reference evidence="9 10" key="1">
    <citation type="journal article" date="2018" name="Mol. Plant">
        <title>The genome of Artemisia annua provides insight into the evolution of Asteraceae family and artemisinin biosynthesis.</title>
        <authorList>
            <person name="Shen Q."/>
            <person name="Zhang L."/>
            <person name="Liao Z."/>
            <person name="Wang S."/>
            <person name="Yan T."/>
            <person name="Shi P."/>
            <person name="Liu M."/>
            <person name="Fu X."/>
            <person name="Pan Q."/>
            <person name="Wang Y."/>
            <person name="Lv Z."/>
            <person name="Lu X."/>
            <person name="Zhang F."/>
            <person name="Jiang W."/>
            <person name="Ma Y."/>
            <person name="Chen M."/>
            <person name="Hao X."/>
            <person name="Li L."/>
            <person name="Tang Y."/>
            <person name="Lv G."/>
            <person name="Zhou Y."/>
            <person name="Sun X."/>
            <person name="Brodelius P.E."/>
            <person name="Rose J.K.C."/>
            <person name="Tang K."/>
        </authorList>
    </citation>
    <scope>NUCLEOTIDE SEQUENCE [LARGE SCALE GENOMIC DNA]</scope>
    <source>
        <strain evidence="10">cv. Huhao1</strain>
        <tissue evidence="9">Leaf</tissue>
    </source>
</reference>
<evidence type="ECO:0000259" key="8">
    <source>
        <dbReference type="Pfam" id="PF18117"/>
    </source>
</evidence>
<feature type="domain" description="Fungal lipase-type" evidence="7">
    <location>
        <begin position="93"/>
        <end position="188"/>
    </location>
</feature>
<dbReference type="GO" id="GO:0005737">
    <property type="term" value="C:cytoplasm"/>
    <property type="evidence" value="ECO:0007669"/>
    <property type="project" value="UniProtKB-SubCell"/>
</dbReference>
<protein>
    <submittedName>
        <fullName evidence="9">Alpha/Beta hydrolase fold protein</fullName>
    </submittedName>
</protein>
<keyword evidence="6" id="KW-0539">Nucleus</keyword>
<evidence type="ECO:0000313" key="10">
    <source>
        <dbReference type="Proteomes" id="UP000245207"/>
    </source>
</evidence>
<name>A0A2U1Q6L7_ARTAN</name>
<dbReference type="InterPro" id="IPR044603">
    <property type="entry name" value="SAG101-like"/>
</dbReference>
<dbReference type="InterPro" id="IPR002921">
    <property type="entry name" value="Fungal_lipase-type"/>
</dbReference>
<keyword evidence="10" id="KW-1185">Reference proteome</keyword>
<evidence type="ECO:0000256" key="2">
    <source>
        <dbReference type="ARBA" id="ARBA00004496"/>
    </source>
</evidence>
<evidence type="ECO:0000256" key="4">
    <source>
        <dbReference type="ARBA" id="ARBA00022801"/>
    </source>
</evidence>
<dbReference type="STRING" id="35608.A0A2U1Q6L7"/>
<dbReference type="Gene3D" id="3.40.50.1820">
    <property type="entry name" value="alpha/beta hydrolase"/>
    <property type="match status" value="1"/>
</dbReference>
<dbReference type="GO" id="GO:0006952">
    <property type="term" value="P:defense response"/>
    <property type="evidence" value="ECO:0007669"/>
    <property type="project" value="UniProtKB-KW"/>
</dbReference>
<dbReference type="InterPro" id="IPR041266">
    <property type="entry name" value="EDS1_EP"/>
</dbReference>